<evidence type="ECO:0000313" key="3">
    <source>
        <dbReference type="EMBL" id="PSR52998.1"/>
    </source>
</evidence>
<proteinExistence type="predicted"/>
<evidence type="ECO:0000313" key="4">
    <source>
        <dbReference type="Proteomes" id="UP000240357"/>
    </source>
</evidence>
<feature type="transmembrane region" description="Helical" evidence="2">
    <location>
        <begin position="12"/>
        <end position="32"/>
    </location>
</feature>
<evidence type="ECO:0000256" key="2">
    <source>
        <dbReference type="SAM" id="Phobius"/>
    </source>
</evidence>
<gene>
    <name evidence="3" type="ORF">AHMF7605_05380</name>
</gene>
<comment type="caution">
    <text evidence="3">The sequence shown here is derived from an EMBL/GenBank/DDBJ whole genome shotgun (WGS) entry which is preliminary data.</text>
</comment>
<feature type="compositionally biased region" description="Gly residues" evidence="1">
    <location>
        <begin position="194"/>
        <end position="203"/>
    </location>
</feature>
<dbReference type="OrthoDB" id="979886at2"/>
<dbReference type="EMBL" id="PYFT01000001">
    <property type="protein sequence ID" value="PSR52998.1"/>
    <property type="molecule type" value="Genomic_DNA"/>
</dbReference>
<accession>A0A2T2YC28</accession>
<keyword evidence="2" id="KW-1133">Transmembrane helix</keyword>
<evidence type="ECO:0000256" key="1">
    <source>
        <dbReference type="SAM" id="MobiDB-lite"/>
    </source>
</evidence>
<reference evidence="3 4" key="1">
    <citation type="submission" date="2018-03" db="EMBL/GenBank/DDBJ databases">
        <title>Adhaeribacter sp. HMF7605 Genome sequencing and assembly.</title>
        <authorList>
            <person name="Kang H."/>
            <person name="Kang J."/>
            <person name="Cha I."/>
            <person name="Kim H."/>
            <person name="Joh K."/>
        </authorList>
    </citation>
    <scope>NUCLEOTIDE SEQUENCE [LARGE SCALE GENOMIC DNA]</scope>
    <source>
        <strain evidence="3 4">HMF7605</strain>
    </source>
</reference>
<dbReference type="AlphaFoldDB" id="A0A2T2YC28"/>
<feature type="compositionally biased region" description="Low complexity" evidence="1">
    <location>
        <begin position="157"/>
        <end position="169"/>
    </location>
</feature>
<feature type="region of interest" description="Disordered" evidence="1">
    <location>
        <begin position="142"/>
        <end position="225"/>
    </location>
</feature>
<dbReference type="RefSeq" id="WP_106927188.1">
    <property type="nucleotide sequence ID" value="NZ_PYFT01000001.1"/>
</dbReference>
<evidence type="ECO:0008006" key="5">
    <source>
        <dbReference type="Google" id="ProtNLM"/>
    </source>
</evidence>
<name>A0A2T2YC28_9BACT</name>
<dbReference type="Proteomes" id="UP000240357">
    <property type="component" value="Unassembled WGS sequence"/>
</dbReference>
<organism evidence="3 4">
    <name type="scientific">Adhaeribacter arboris</name>
    <dbReference type="NCBI Taxonomy" id="2072846"/>
    <lineage>
        <taxon>Bacteria</taxon>
        <taxon>Pseudomonadati</taxon>
        <taxon>Bacteroidota</taxon>
        <taxon>Cytophagia</taxon>
        <taxon>Cytophagales</taxon>
        <taxon>Hymenobacteraceae</taxon>
        <taxon>Adhaeribacter</taxon>
    </lineage>
</organism>
<protein>
    <recommendedName>
        <fullName evidence="5">Energy transducer TonB</fullName>
    </recommendedName>
</protein>
<feature type="compositionally biased region" description="Basic and acidic residues" evidence="1">
    <location>
        <begin position="68"/>
        <end position="103"/>
    </location>
</feature>
<keyword evidence="2" id="KW-0812">Transmembrane</keyword>
<sequence>MTVEEQDYRKYGLLVTLLFHGGLLALFFLIILHEPKPPLSGGDGIVLNYGLDAEGFGDVQTTAPANESKNREDSRPAPARPSREAQPEVKPEPVKEAPVEEKLLTTNEESPVNVKVIEKPQPKVVEQPKEEIKIVEKPKALYPGKSKADNGTGNGVAGSSNTATGNNNGDRPGKVGDQGDPNGSLNSKALYGKPGTGTGGSGSGSLNMPGWGYDREPRPNDTSSETGELVFRIKINEDGEVESVVKVSGNVSPALEKLYRDEVYRSTFTRTSPGAANVGATGTIRFIIRAK</sequence>
<feature type="region of interest" description="Disordered" evidence="1">
    <location>
        <begin position="58"/>
        <end position="107"/>
    </location>
</feature>
<keyword evidence="2" id="KW-0472">Membrane</keyword>
<keyword evidence="4" id="KW-1185">Reference proteome</keyword>